<evidence type="ECO:0000256" key="3">
    <source>
        <dbReference type="ARBA" id="ARBA00022448"/>
    </source>
</evidence>
<keyword evidence="4" id="KW-1134">Transmembrane beta strand</keyword>
<dbReference type="Pfam" id="PF13609">
    <property type="entry name" value="Porin_4"/>
    <property type="match status" value="1"/>
</dbReference>
<keyword evidence="6 11" id="KW-0732">Signal</keyword>
<comment type="caution">
    <text evidence="13">The sequence shown here is derived from an EMBL/GenBank/DDBJ whole genome shotgun (WGS) entry which is preliminary data.</text>
</comment>
<dbReference type="InterPro" id="IPR050298">
    <property type="entry name" value="Gram-neg_bact_OMP"/>
</dbReference>
<dbReference type="GO" id="GO:0046930">
    <property type="term" value="C:pore complex"/>
    <property type="evidence" value="ECO:0007669"/>
    <property type="project" value="UniProtKB-KW"/>
</dbReference>
<comment type="subcellular location">
    <subcellularLocation>
        <location evidence="1">Cell outer membrane</location>
        <topology evidence="1">Multi-pass membrane protein</topology>
    </subcellularLocation>
</comment>
<dbReference type="GO" id="GO:0015288">
    <property type="term" value="F:porin activity"/>
    <property type="evidence" value="ECO:0007669"/>
    <property type="project" value="UniProtKB-KW"/>
</dbReference>
<organism evidence="13 14">
    <name type="scientific">Actibacterium naphthalenivorans</name>
    <dbReference type="NCBI Taxonomy" id="1614693"/>
    <lineage>
        <taxon>Bacteria</taxon>
        <taxon>Pseudomonadati</taxon>
        <taxon>Pseudomonadota</taxon>
        <taxon>Alphaproteobacteria</taxon>
        <taxon>Rhodobacterales</taxon>
        <taxon>Roseobacteraceae</taxon>
        <taxon>Actibacterium</taxon>
    </lineage>
</organism>
<evidence type="ECO:0000256" key="11">
    <source>
        <dbReference type="SAM" id="SignalP"/>
    </source>
</evidence>
<feature type="chain" id="PRO_5032887306" evidence="11">
    <location>
        <begin position="21"/>
        <end position="327"/>
    </location>
</feature>
<keyword evidence="10" id="KW-0998">Cell outer membrane</keyword>
<protein>
    <submittedName>
        <fullName evidence="13">Outer membrane protein OmpU</fullName>
    </submittedName>
</protein>
<dbReference type="AlphaFoldDB" id="A0A840C8P4"/>
<evidence type="ECO:0000256" key="7">
    <source>
        <dbReference type="ARBA" id="ARBA00023065"/>
    </source>
</evidence>
<dbReference type="Proteomes" id="UP000585681">
    <property type="component" value="Unassembled WGS sequence"/>
</dbReference>
<keyword evidence="5" id="KW-0812">Transmembrane</keyword>
<dbReference type="PANTHER" id="PTHR34501:SF9">
    <property type="entry name" value="MAJOR OUTER MEMBRANE PROTEIN P.IA"/>
    <property type="match status" value="1"/>
</dbReference>
<gene>
    <name evidence="13" type="ORF">GGR17_001596</name>
</gene>
<dbReference type="GO" id="GO:0006811">
    <property type="term" value="P:monoatomic ion transport"/>
    <property type="evidence" value="ECO:0007669"/>
    <property type="project" value="UniProtKB-KW"/>
</dbReference>
<evidence type="ECO:0000313" key="14">
    <source>
        <dbReference type="Proteomes" id="UP000585681"/>
    </source>
</evidence>
<sequence>MKKVLLATTALVASAGIASAELAISGFAEMGVVGGDFYGSDNEDMQFHNDFTITFDGSGETDNGLTFGLHIELEESNSPHSINGGASYDNEAAFISGAFGTLTLGETDGAFDKQLKEVALAGGTIADDETTHAGFNGNGNFDGTEDNQVLRYDYSFGDFGISASMEQNNDGGDDPVSGDDDIYALGFSYGVDLASGIGLGFGLGYQTGGDTEFDAISGSIYADFGNGFEVAVNYTDYQEDAPDTTATYYGDATHYGLGVAYTMNAWTFAANYGEYDYDDTPDKSGFGLLVNYDLGGGAVIQAGYGSSDYDGVQEDEESYSLGIAMSF</sequence>
<dbReference type="PANTHER" id="PTHR34501">
    <property type="entry name" value="PROTEIN YDDL-RELATED"/>
    <property type="match status" value="1"/>
</dbReference>
<feature type="signal peptide" evidence="11">
    <location>
        <begin position="1"/>
        <end position="20"/>
    </location>
</feature>
<evidence type="ECO:0000256" key="6">
    <source>
        <dbReference type="ARBA" id="ARBA00022729"/>
    </source>
</evidence>
<dbReference type="InterPro" id="IPR033900">
    <property type="entry name" value="Gram_neg_porin_domain"/>
</dbReference>
<keyword evidence="3" id="KW-0813">Transport</keyword>
<evidence type="ECO:0000256" key="10">
    <source>
        <dbReference type="ARBA" id="ARBA00023237"/>
    </source>
</evidence>
<dbReference type="SUPFAM" id="SSF56935">
    <property type="entry name" value="Porins"/>
    <property type="match status" value="1"/>
</dbReference>
<dbReference type="InterPro" id="IPR023614">
    <property type="entry name" value="Porin_dom_sf"/>
</dbReference>
<evidence type="ECO:0000256" key="8">
    <source>
        <dbReference type="ARBA" id="ARBA00023114"/>
    </source>
</evidence>
<evidence type="ECO:0000256" key="9">
    <source>
        <dbReference type="ARBA" id="ARBA00023136"/>
    </source>
</evidence>
<feature type="domain" description="Porin" evidence="12">
    <location>
        <begin position="7"/>
        <end position="311"/>
    </location>
</feature>
<dbReference type="EMBL" id="JACIEQ010000001">
    <property type="protein sequence ID" value="MBB4021805.1"/>
    <property type="molecule type" value="Genomic_DNA"/>
</dbReference>
<evidence type="ECO:0000259" key="12">
    <source>
        <dbReference type="Pfam" id="PF13609"/>
    </source>
</evidence>
<dbReference type="GO" id="GO:0009279">
    <property type="term" value="C:cell outer membrane"/>
    <property type="evidence" value="ECO:0007669"/>
    <property type="project" value="UniProtKB-SubCell"/>
</dbReference>
<keyword evidence="8" id="KW-0626">Porin</keyword>
<proteinExistence type="predicted"/>
<name>A0A840C8P4_9RHOB</name>
<reference evidence="13" key="1">
    <citation type="submission" date="2020-08" db="EMBL/GenBank/DDBJ databases">
        <title>Genomic Encyclopedia of Type Strains, Phase IV (KMG-IV): sequencing the most valuable type-strain genomes for metagenomic binning, comparative biology and taxonomic classification.</title>
        <authorList>
            <person name="Goeker M."/>
        </authorList>
    </citation>
    <scope>NUCLEOTIDE SEQUENCE [LARGE SCALE GENOMIC DNA]</scope>
    <source>
        <strain evidence="13">DSM 105040</strain>
    </source>
</reference>
<evidence type="ECO:0000256" key="4">
    <source>
        <dbReference type="ARBA" id="ARBA00022452"/>
    </source>
</evidence>
<keyword evidence="14" id="KW-1185">Reference proteome</keyword>
<dbReference type="RefSeq" id="WP_054540131.1">
    <property type="nucleotide sequence ID" value="NZ_JACIEQ010000001.1"/>
</dbReference>
<evidence type="ECO:0000256" key="2">
    <source>
        <dbReference type="ARBA" id="ARBA00011233"/>
    </source>
</evidence>
<keyword evidence="9" id="KW-0472">Membrane</keyword>
<keyword evidence="7" id="KW-0406">Ion transport</keyword>
<dbReference type="Gene3D" id="2.40.160.10">
    <property type="entry name" value="Porin"/>
    <property type="match status" value="1"/>
</dbReference>
<evidence type="ECO:0000256" key="5">
    <source>
        <dbReference type="ARBA" id="ARBA00022692"/>
    </source>
</evidence>
<accession>A0A840C8P4</accession>
<evidence type="ECO:0000256" key="1">
    <source>
        <dbReference type="ARBA" id="ARBA00004571"/>
    </source>
</evidence>
<evidence type="ECO:0000313" key="13">
    <source>
        <dbReference type="EMBL" id="MBB4021805.1"/>
    </source>
</evidence>
<comment type="subunit">
    <text evidence="2">Homotrimer.</text>
</comment>